<dbReference type="Gene3D" id="3.40.50.2300">
    <property type="match status" value="1"/>
</dbReference>
<feature type="domain" description="Response regulatory" evidence="3">
    <location>
        <begin position="2"/>
        <end position="116"/>
    </location>
</feature>
<gene>
    <name evidence="4" type="ORF">CH330_04165</name>
</gene>
<proteinExistence type="predicted"/>
<dbReference type="InterPro" id="IPR011006">
    <property type="entry name" value="CheY-like_superfamily"/>
</dbReference>
<evidence type="ECO:0000259" key="3">
    <source>
        <dbReference type="PROSITE" id="PS50110"/>
    </source>
</evidence>
<evidence type="ECO:0000313" key="4">
    <source>
        <dbReference type="EMBL" id="OYD15926.1"/>
    </source>
</evidence>
<dbReference type="PANTHER" id="PTHR44591">
    <property type="entry name" value="STRESS RESPONSE REGULATOR PROTEIN 1"/>
    <property type="match status" value="1"/>
</dbReference>
<dbReference type="GO" id="GO:0000160">
    <property type="term" value="P:phosphorelay signal transduction system"/>
    <property type="evidence" value="ECO:0007669"/>
    <property type="project" value="InterPro"/>
</dbReference>
<dbReference type="InterPro" id="IPR050595">
    <property type="entry name" value="Bact_response_regulator"/>
</dbReference>
<dbReference type="EMBL" id="NOZP01000079">
    <property type="protein sequence ID" value="OYD15926.1"/>
    <property type="molecule type" value="Genomic_DNA"/>
</dbReference>
<dbReference type="AlphaFoldDB" id="A0A235BUQ1"/>
<keyword evidence="1 2" id="KW-0597">Phosphoprotein</keyword>
<evidence type="ECO:0000313" key="5">
    <source>
        <dbReference type="Proteomes" id="UP000215559"/>
    </source>
</evidence>
<dbReference type="Proteomes" id="UP000215559">
    <property type="component" value="Unassembled WGS sequence"/>
</dbReference>
<dbReference type="Gene3D" id="3.40.720.10">
    <property type="entry name" value="Alkaline Phosphatase, subunit A"/>
    <property type="match status" value="1"/>
</dbReference>
<dbReference type="Pfam" id="PF08665">
    <property type="entry name" value="PglZ"/>
    <property type="match status" value="1"/>
</dbReference>
<dbReference type="PANTHER" id="PTHR44591:SF3">
    <property type="entry name" value="RESPONSE REGULATORY DOMAIN-CONTAINING PROTEIN"/>
    <property type="match status" value="1"/>
</dbReference>
<sequence>MKLLWIDDEIDMLRPFIYTLKEKGYEVETATNGPDGLELLREKDFDLVLLDQIMSGMDGLETLRRIKEAQPNIFVTMVTKSDKEILVDEAYGEMVDDFLIKPFTPAQLLAVLKRLLGKRKLVVERIGKQYMAAMSEDRDRESWQGWVDYYRSLNHWQAVLGHYGDEALQEVQLDRWRQANEDFCRFVTMGYKQWLRGEGPVMSHRIIEEYVRPHWEEKPVYFILFDAMRADQWDVILPLLRDYYEVETAYYCSALPTATPYARNAIFSGLLPLEIVRRYPRYWVFTESGQNRYEKELLTEQLHRLRFKGRSAFFKVSSGEELGRMRGALLDKEVRFTAVVLNFLDQLIHSIKSTKVLDEIIPNDAALVGTTKVWFSSSWIFEMLKTLARRDCRVVITSDHGFIRVRRPTLIYGGREISANLRYKHGAALRTDERKAILLKHPEDFMLPVEHASSRFAIAKSDYYFIYPTKPRQYERTYKYTYQHGGVTLNEMIISLAILKPR</sequence>
<accession>A0A235BUQ1</accession>
<dbReference type="SMART" id="SM00448">
    <property type="entry name" value="REC"/>
    <property type="match status" value="1"/>
</dbReference>
<feature type="modified residue" description="4-aspartylphosphate" evidence="2">
    <location>
        <position position="51"/>
    </location>
</feature>
<name>A0A235BUQ1_UNCW3</name>
<dbReference type="InterPro" id="IPR001789">
    <property type="entry name" value="Sig_transdc_resp-reg_receiver"/>
</dbReference>
<evidence type="ECO:0000256" key="1">
    <source>
        <dbReference type="ARBA" id="ARBA00022553"/>
    </source>
</evidence>
<reference evidence="4 5" key="1">
    <citation type="submission" date="2017-07" db="EMBL/GenBank/DDBJ databases">
        <title>Recovery of genomes from metagenomes via a dereplication, aggregation, and scoring strategy.</title>
        <authorList>
            <person name="Sieber C.M."/>
            <person name="Probst A.J."/>
            <person name="Sharrar A."/>
            <person name="Thomas B.C."/>
            <person name="Hess M."/>
            <person name="Tringe S.G."/>
            <person name="Banfield J.F."/>
        </authorList>
    </citation>
    <scope>NUCLEOTIDE SEQUENCE [LARGE SCALE GENOMIC DNA]</scope>
    <source>
        <strain evidence="4">JGI_Cruoil_03_51_56</strain>
    </source>
</reference>
<dbReference type="PROSITE" id="PS50110">
    <property type="entry name" value="RESPONSE_REGULATORY"/>
    <property type="match status" value="1"/>
</dbReference>
<comment type="caution">
    <text evidence="4">The sequence shown here is derived from an EMBL/GenBank/DDBJ whole genome shotgun (WGS) entry which is preliminary data.</text>
</comment>
<dbReference type="InterPro" id="IPR017850">
    <property type="entry name" value="Alkaline_phosphatase_core_sf"/>
</dbReference>
<dbReference type="Pfam" id="PF00072">
    <property type="entry name" value="Response_reg"/>
    <property type="match status" value="1"/>
</dbReference>
<evidence type="ECO:0000256" key="2">
    <source>
        <dbReference type="PROSITE-ProRule" id="PRU00169"/>
    </source>
</evidence>
<dbReference type="CDD" id="cd00156">
    <property type="entry name" value="REC"/>
    <property type="match status" value="1"/>
</dbReference>
<dbReference type="SUPFAM" id="SSF52172">
    <property type="entry name" value="CheY-like"/>
    <property type="match status" value="1"/>
</dbReference>
<protein>
    <recommendedName>
        <fullName evidence="3">Response regulatory domain-containing protein</fullName>
    </recommendedName>
</protein>
<dbReference type="SUPFAM" id="SSF53649">
    <property type="entry name" value="Alkaline phosphatase-like"/>
    <property type="match status" value="1"/>
</dbReference>
<organism evidence="4 5">
    <name type="scientific">candidate division WOR-3 bacterium JGI_Cruoil_03_51_56</name>
    <dbReference type="NCBI Taxonomy" id="1973747"/>
    <lineage>
        <taxon>Bacteria</taxon>
        <taxon>Bacteria division WOR-3</taxon>
    </lineage>
</organism>